<sequence>MNLADGPTPSPPATARQPGPLAGAGRRRRARAVAALAGRRLAFAVPVLVLVSAAVFALGAASPFDPVKQYYGNQIFTASQSDVDRVRAELGVDEPALVQFGHWLGGLLTGDLGHSRSFRQPVTDVIGERLPWTLLLMCSGLAVAVLLALVLGTLAARRQGGWLDRVVTAVGHALEGIPPFVLALGAIAVFALTLRWLPVAGLTDAGQPATFSQVTRHLVLPASVLGVSQSPWLVLHVRQSLLSSLAEDHVAGARARGLAEWMVVLRHALPTALLPFVTLVGARVPELVTGAVLVEEVFSWPGLASAVVKSALSVDFPLLAALTLLATLAVLLGSLLADVAVALLDPRVATDG</sequence>
<dbReference type="Gene3D" id="1.10.3720.10">
    <property type="entry name" value="MetI-like"/>
    <property type="match status" value="1"/>
</dbReference>
<evidence type="ECO:0000256" key="4">
    <source>
        <dbReference type="ARBA" id="ARBA00022692"/>
    </source>
</evidence>
<gene>
    <name evidence="10" type="ORF">GCM10012275_05730</name>
</gene>
<feature type="domain" description="ABC transmembrane type-1" evidence="9">
    <location>
        <begin position="130"/>
        <end position="337"/>
    </location>
</feature>
<feature type="transmembrane region" description="Helical" evidence="7">
    <location>
        <begin position="132"/>
        <end position="156"/>
    </location>
</feature>
<keyword evidence="5 7" id="KW-1133">Transmembrane helix</keyword>
<evidence type="ECO:0000256" key="6">
    <source>
        <dbReference type="ARBA" id="ARBA00023136"/>
    </source>
</evidence>
<dbReference type="GO" id="GO:0055085">
    <property type="term" value="P:transmembrane transport"/>
    <property type="evidence" value="ECO:0007669"/>
    <property type="project" value="InterPro"/>
</dbReference>
<keyword evidence="11" id="KW-1185">Reference proteome</keyword>
<dbReference type="Proteomes" id="UP000637578">
    <property type="component" value="Unassembled WGS sequence"/>
</dbReference>
<dbReference type="GO" id="GO:0005886">
    <property type="term" value="C:plasma membrane"/>
    <property type="evidence" value="ECO:0007669"/>
    <property type="project" value="UniProtKB-SubCell"/>
</dbReference>
<comment type="subcellular location">
    <subcellularLocation>
        <location evidence="1 7">Cell membrane</location>
        <topology evidence="1 7">Multi-pass membrane protein</topology>
    </subcellularLocation>
</comment>
<dbReference type="PANTHER" id="PTHR43163">
    <property type="entry name" value="DIPEPTIDE TRANSPORT SYSTEM PERMEASE PROTEIN DPPB-RELATED"/>
    <property type="match status" value="1"/>
</dbReference>
<keyword evidence="4 7" id="KW-0812">Transmembrane</keyword>
<protein>
    <submittedName>
        <fullName evidence="10">ABC transporter permease</fullName>
    </submittedName>
</protein>
<evidence type="ECO:0000256" key="3">
    <source>
        <dbReference type="ARBA" id="ARBA00022475"/>
    </source>
</evidence>
<feature type="transmembrane region" description="Helical" evidence="7">
    <location>
        <begin position="318"/>
        <end position="344"/>
    </location>
</feature>
<accession>A0A8J3CAI9</accession>
<evidence type="ECO:0000256" key="1">
    <source>
        <dbReference type="ARBA" id="ARBA00004651"/>
    </source>
</evidence>
<dbReference type="AlphaFoldDB" id="A0A8J3CAI9"/>
<feature type="transmembrane region" description="Helical" evidence="7">
    <location>
        <begin position="41"/>
        <end position="61"/>
    </location>
</feature>
<dbReference type="EMBL" id="BMMK01000002">
    <property type="protein sequence ID" value="GGM37564.1"/>
    <property type="molecule type" value="Genomic_DNA"/>
</dbReference>
<evidence type="ECO:0000256" key="7">
    <source>
        <dbReference type="RuleBase" id="RU363032"/>
    </source>
</evidence>
<evidence type="ECO:0000256" key="2">
    <source>
        <dbReference type="ARBA" id="ARBA00022448"/>
    </source>
</evidence>
<name>A0A8J3CAI9_9PSEU</name>
<dbReference type="InterPro" id="IPR000515">
    <property type="entry name" value="MetI-like"/>
</dbReference>
<evidence type="ECO:0000313" key="10">
    <source>
        <dbReference type="EMBL" id="GGM37564.1"/>
    </source>
</evidence>
<evidence type="ECO:0000256" key="8">
    <source>
        <dbReference type="SAM" id="MobiDB-lite"/>
    </source>
</evidence>
<evidence type="ECO:0000259" key="9">
    <source>
        <dbReference type="PROSITE" id="PS50928"/>
    </source>
</evidence>
<feature type="region of interest" description="Disordered" evidence="8">
    <location>
        <begin position="1"/>
        <end position="26"/>
    </location>
</feature>
<evidence type="ECO:0000256" key="5">
    <source>
        <dbReference type="ARBA" id="ARBA00022989"/>
    </source>
</evidence>
<feature type="transmembrane region" description="Helical" evidence="7">
    <location>
        <begin position="177"/>
        <end position="197"/>
    </location>
</feature>
<dbReference type="Pfam" id="PF19300">
    <property type="entry name" value="BPD_transp_1_N"/>
    <property type="match status" value="1"/>
</dbReference>
<evidence type="ECO:0000313" key="11">
    <source>
        <dbReference type="Proteomes" id="UP000637578"/>
    </source>
</evidence>
<dbReference type="CDD" id="cd06261">
    <property type="entry name" value="TM_PBP2"/>
    <property type="match status" value="1"/>
</dbReference>
<dbReference type="PANTHER" id="PTHR43163:SF9">
    <property type="entry name" value="ABC TRANSPORTER PERMEASE PROTEIN"/>
    <property type="match status" value="1"/>
</dbReference>
<dbReference type="InterPro" id="IPR045621">
    <property type="entry name" value="BPD_transp_1_N"/>
</dbReference>
<keyword evidence="3" id="KW-1003">Cell membrane</keyword>
<dbReference type="SUPFAM" id="SSF161098">
    <property type="entry name" value="MetI-like"/>
    <property type="match status" value="1"/>
</dbReference>
<keyword evidence="2 7" id="KW-0813">Transport</keyword>
<proteinExistence type="inferred from homology"/>
<dbReference type="Pfam" id="PF00528">
    <property type="entry name" value="BPD_transp_1"/>
    <property type="match status" value="1"/>
</dbReference>
<comment type="similarity">
    <text evidence="7">Belongs to the binding-protein-dependent transport system permease family.</text>
</comment>
<keyword evidence="6 7" id="KW-0472">Membrane</keyword>
<dbReference type="InterPro" id="IPR035906">
    <property type="entry name" value="MetI-like_sf"/>
</dbReference>
<dbReference type="PROSITE" id="PS50928">
    <property type="entry name" value="ABC_TM1"/>
    <property type="match status" value="1"/>
</dbReference>
<organism evidence="10 11">
    <name type="scientific">Longimycelium tulufanense</name>
    <dbReference type="NCBI Taxonomy" id="907463"/>
    <lineage>
        <taxon>Bacteria</taxon>
        <taxon>Bacillati</taxon>
        <taxon>Actinomycetota</taxon>
        <taxon>Actinomycetes</taxon>
        <taxon>Pseudonocardiales</taxon>
        <taxon>Pseudonocardiaceae</taxon>
        <taxon>Longimycelium</taxon>
    </lineage>
</organism>
<reference evidence="10" key="1">
    <citation type="journal article" date="2014" name="Int. J. Syst. Evol. Microbiol.">
        <title>Complete genome sequence of Corynebacterium casei LMG S-19264T (=DSM 44701T), isolated from a smear-ripened cheese.</title>
        <authorList>
            <consortium name="US DOE Joint Genome Institute (JGI-PGF)"/>
            <person name="Walter F."/>
            <person name="Albersmeier A."/>
            <person name="Kalinowski J."/>
            <person name="Ruckert C."/>
        </authorList>
    </citation>
    <scope>NUCLEOTIDE SEQUENCE</scope>
    <source>
        <strain evidence="10">CGMCC 4.5737</strain>
    </source>
</reference>
<comment type="caution">
    <text evidence="10">The sequence shown here is derived from an EMBL/GenBank/DDBJ whole genome shotgun (WGS) entry which is preliminary data.</text>
</comment>
<reference evidence="10" key="2">
    <citation type="submission" date="2020-09" db="EMBL/GenBank/DDBJ databases">
        <authorList>
            <person name="Sun Q."/>
            <person name="Zhou Y."/>
        </authorList>
    </citation>
    <scope>NUCLEOTIDE SEQUENCE</scope>
    <source>
        <strain evidence="10">CGMCC 4.5737</strain>
    </source>
</reference>